<evidence type="ECO:0000256" key="2">
    <source>
        <dbReference type="ARBA" id="ARBA00022692"/>
    </source>
</evidence>
<organism evidence="6 7">
    <name type="scientific">Lichenicola cladoniae</name>
    <dbReference type="NCBI Taxonomy" id="1484109"/>
    <lineage>
        <taxon>Bacteria</taxon>
        <taxon>Pseudomonadati</taxon>
        <taxon>Pseudomonadota</taxon>
        <taxon>Alphaproteobacteria</taxon>
        <taxon>Acetobacterales</taxon>
        <taxon>Acetobacteraceae</taxon>
        <taxon>Lichenicola</taxon>
    </lineage>
</organism>
<dbReference type="KEGG" id="lck:HN018_16820"/>
<evidence type="ECO:0000313" key="7">
    <source>
        <dbReference type="Proteomes" id="UP000500767"/>
    </source>
</evidence>
<keyword evidence="3 5" id="KW-1133">Transmembrane helix</keyword>
<evidence type="ECO:0000256" key="4">
    <source>
        <dbReference type="ARBA" id="ARBA00023136"/>
    </source>
</evidence>
<feature type="transmembrane region" description="Helical" evidence="5">
    <location>
        <begin position="50"/>
        <end position="68"/>
    </location>
</feature>
<evidence type="ECO:0000256" key="5">
    <source>
        <dbReference type="SAM" id="Phobius"/>
    </source>
</evidence>
<keyword evidence="4 5" id="KW-0472">Membrane</keyword>
<evidence type="ECO:0000313" key="6">
    <source>
        <dbReference type="EMBL" id="QKE91476.1"/>
    </source>
</evidence>
<dbReference type="InterPro" id="IPR003752">
    <property type="entry name" value="DiS_bond_form_DsbB/BdbC"/>
</dbReference>
<feature type="transmembrane region" description="Helical" evidence="5">
    <location>
        <begin position="144"/>
        <end position="165"/>
    </location>
</feature>
<dbReference type="Pfam" id="PF02600">
    <property type="entry name" value="DsbB"/>
    <property type="match status" value="1"/>
</dbReference>
<keyword evidence="2 5" id="KW-0812">Transmembrane</keyword>
<dbReference type="Gene3D" id="1.20.1550.10">
    <property type="entry name" value="DsbB-like"/>
    <property type="match status" value="1"/>
</dbReference>
<comment type="subcellular location">
    <subcellularLocation>
        <location evidence="1">Membrane</location>
        <topology evidence="1">Multi-pass membrane protein</topology>
    </subcellularLocation>
</comment>
<keyword evidence="7" id="KW-1185">Reference proteome</keyword>
<feature type="transmembrane region" description="Helical" evidence="5">
    <location>
        <begin position="12"/>
        <end position="30"/>
    </location>
</feature>
<dbReference type="GO" id="GO:0006457">
    <property type="term" value="P:protein folding"/>
    <property type="evidence" value="ECO:0007669"/>
    <property type="project" value="InterPro"/>
</dbReference>
<dbReference type="GO" id="GO:0015035">
    <property type="term" value="F:protein-disulfide reductase activity"/>
    <property type="evidence" value="ECO:0007669"/>
    <property type="project" value="InterPro"/>
</dbReference>
<protein>
    <submittedName>
        <fullName evidence="6">Disulfide bond formation protein B</fullName>
    </submittedName>
</protein>
<dbReference type="GO" id="GO:0016020">
    <property type="term" value="C:membrane"/>
    <property type="evidence" value="ECO:0007669"/>
    <property type="project" value="UniProtKB-SubCell"/>
</dbReference>
<dbReference type="Proteomes" id="UP000500767">
    <property type="component" value="Chromosome"/>
</dbReference>
<evidence type="ECO:0000256" key="1">
    <source>
        <dbReference type="ARBA" id="ARBA00004141"/>
    </source>
</evidence>
<evidence type="ECO:0000256" key="3">
    <source>
        <dbReference type="ARBA" id="ARBA00022989"/>
    </source>
</evidence>
<reference evidence="6 7" key="1">
    <citation type="journal article" date="2014" name="World J. Microbiol. Biotechnol.">
        <title>Biodiversity and physiological characteristics of Antarctic and Arctic lichens-associated bacteria.</title>
        <authorList>
            <person name="Lee Y.M."/>
            <person name="Kim E.H."/>
            <person name="Lee H.K."/>
            <person name="Hong S.G."/>
        </authorList>
    </citation>
    <scope>NUCLEOTIDE SEQUENCE [LARGE SCALE GENOMIC DNA]</scope>
    <source>
        <strain evidence="6 7">PAMC 26569</strain>
    </source>
</reference>
<dbReference type="SUPFAM" id="SSF158442">
    <property type="entry name" value="DsbB-like"/>
    <property type="match status" value="1"/>
</dbReference>
<proteinExistence type="predicted"/>
<dbReference type="InterPro" id="IPR023380">
    <property type="entry name" value="DsbB-like_sf"/>
</dbReference>
<name>A0A6M8HT81_9PROT</name>
<dbReference type="EMBL" id="CP053708">
    <property type="protein sequence ID" value="QKE91476.1"/>
    <property type="molecule type" value="Genomic_DNA"/>
</dbReference>
<dbReference type="AlphaFoldDB" id="A0A6M8HT81"/>
<dbReference type="RefSeq" id="WP_171832996.1">
    <property type="nucleotide sequence ID" value="NZ_CP053708.1"/>
</dbReference>
<accession>A0A6M8HT81</accession>
<gene>
    <name evidence="6" type="ORF">HN018_16820</name>
</gene>
<feature type="transmembrane region" description="Helical" evidence="5">
    <location>
        <begin position="75"/>
        <end position="95"/>
    </location>
</feature>
<sequence length="175" mass="19381">MPVIDRREAGLLQGGFWALAGFWAIAWVWWAQHLEGMAPCALCLWERWPYRVLIALGFVWSALAALELRPARPIGILITLTLIAAIVIAGIHVGVEQGWWPSPLPECMAPHFSGGSFAERLASMPARPAKPCDSPNRLFQWLPVSMAMIDLLYAAFLLVVGQVVLRRLLGSSRRA</sequence>